<feature type="transmembrane region" description="Helical" evidence="5">
    <location>
        <begin position="55"/>
        <end position="74"/>
    </location>
</feature>
<evidence type="ECO:0000256" key="3">
    <source>
        <dbReference type="ARBA" id="ARBA00022989"/>
    </source>
</evidence>
<feature type="transmembrane region" description="Helical" evidence="5">
    <location>
        <begin position="174"/>
        <end position="195"/>
    </location>
</feature>
<feature type="transmembrane region" description="Helical" evidence="5">
    <location>
        <begin position="308"/>
        <end position="327"/>
    </location>
</feature>
<dbReference type="PROSITE" id="PS00216">
    <property type="entry name" value="SUGAR_TRANSPORT_1"/>
    <property type="match status" value="1"/>
</dbReference>
<evidence type="ECO:0000313" key="7">
    <source>
        <dbReference type="EMBL" id="WFP16913.1"/>
    </source>
</evidence>
<reference evidence="7 8" key="1">
    <citation type="submission" date="2023-04" db="EMBL/GenBank/DDBJ databases">
        <title>Funneling lignin-derived compounds into biodiesel using alkali-halophilic Citricoccus sp. P2.</title>
        <authorList>
            <person name="Luo C.-B."/>
        </authorList>
    </citation>
    <scope>NUCLEOTIDE SEQUENCE [LARGE SCALE GENOMIC DNA]</scope>
    <source>
        <strain evidence="7 8">P2</strain>
    </source>
</reference>
<dbReference type="InterPro" id="IPR005829">
    <property type="entry name" value="Sugar_transporter_CS"/>
</dbReference>
<evidence type="ECO:0000256" key="5">
    <source>
        <dbReference type="SAM" id="Phobius"/>
    </source>
</evidence>
<dbReference type="Proteomes" id="UP001219037">
    <property type="component" value="Chromosome"/>
</dbReference>
<evidence type="ECO:0000256" key="1">
    <source>
        <dbReference type="ARBA" id="ARBA00004651"/>
    </source>
</evidence>
<dbReference type="SUPFAM" id="SSF103473">
    <property type="entry name" value="MFS general substrate transporter"/>
    <property type="match status" value="1"/>
</dbReference>
<comment type="subcellular location">
    <subcellularLocation>
        <location evidence="1">Cell membrane</location>
        <topology evidence="1">Multi-pass membrane protein</topology>
    </subcellularLocation>
</comment>
<dbReference type="Pfam" id="PF07690">
    <property type="entry name" value="MFS_1"/>
    <property type="match status" value="1"/>
</dbReference>
<feature type="transmembrane region" description="Helical" evidence="5">
    <location>
        <begin position="86"/>
        <end position="109"/>
    </location>
</feature>
<dbReference type="PROSITE" id="PS50850">
    <property type="entry name" value="MFS"/>
    <property type="match status" value="1"/>
</dbReference>
<dbReference type="InterPro" id="IPR011701">
    <property type="entry name" value="MFS"/>
</dbReference>
<dbReference type="Gene3D" id="1.20.1250.20">
    <property type="entry name" value="MFS general substrate transporter like domains"/>
    <property type="match status" value="1"/>
</dbReference>
<sequence>MVTRDEGATESGARLFGRSYLLANGVQLGISIVFISLMTYMALYAVRLFAVSETAAGFAASSFILGAAVVRMALGKFIDVIGRRRTLFIALTVFLLCSLLYPVALSYPALLGVRLLHGAAFGTASTAITAVAISLIPPARRSEGLGYFGLSATIATAVGPLVAVPMSLYLDPVWMFAFVGGCSLLTLICLALMRVPERSITAVERAGMWRIRGRDLIDPQALPIALVVLLCSGGYSMIMTYLTPFLVLEDRALAATVFFMIFAVVMMLVRLVAGRLQDTRGDNAVIPATILTFAGALVLLAVSQQWWAVVVSAVLAGIGFGGLLPCLQVVGVNRVSGDRVAIATSTHYLMLDGGIAIGPVVLGPLIALTGYPGLFLAGAVLAVVGVVVYWWVHGRGTATPRHGAGAQH</sequence>
<dbReference type="PANTHER" id="PTHR23531">
    <property type="entry name" value="QUINOLENE RESISTANCE PROTEIN NORA"/>
    <property type="match status" value="1"/>
</dbReference>
<gene>
    <name evidence="7" type="ORF">P8192_01960</name>
</gene>
<evidence type="ECO:0000259" key="6">
    <source>
        <dbReference type="PROSITE" id="PS50850"/>
    </source>
</evidence>
<dbReference type="EMBL" id="CP121252">
    <property type="protein sequence ID" value="WFP16913.1"/>
    <property type="molecule type" value="Genomic_DNA"/>
</dbReference>
<protein>
    <submittedName>
        <fullName evidence="7">MFS transporter</fullName>
    </submittedName>
</protein>
<dbReference type="PANTHER" id="PTHR23531:SF1">
    <property type="entry name" value="QUINOLENE RESISTANCE PROTEIN NORA"/>
    <property type="match status" value="1"/>
</dbReference>
<evidence type="ECO:0000256" key="2">
    <source>
        <dbReference type="ARBA" id="ARBA00022692"/>
    </source>
</evidence>
<name>A0ABY8H6Y7_9MICC</name>
<feature type="transmembrane region" description="Helical" evidence="5">
    <location>
        <begin position="348"/>
        <end position="368"/>
    </location>
</feature>
<dbReference type="InterPro" id="IPR052714">
    <property type="entry name" value="MFS_Exporter"/>
</dbReference>
<feature type="domain" description="Major facilitator superfamily (MFS) profile" evidence="6">
    <location>
        <begin position="1"/>
        <end position="397"/>
    </location>
</feature>
<accession>A0ABY8H6Y7</accession>
<keyword evidence="8" id="KW-1185">Reference proteome</keyword>
<keyword evidence="4 5" id="KW-0472">Membrane</keyword>
<keyword evidence="2 5" id="KW-0812">Transmembrane</keyword>
<evidence type="ECO:0000256" key="4">
    <source>
        <dbReference type="ARBA" id="ARBA00023136"/>
    </source>
</evidence>
<evidence type="ECO:0000313" key="8">
    <source>
        <dbReference type="Proteomes" id="UP001219037"/>
    </source>
</evidence>
<feature type="transmembrane region" description="Helical" evidence="5">
    <location>
        <begin position="21"/>
        <end position="43"/>
    </location>
</feature>
<feature type="transmembrane region" description="Helical" evidence="5">
    <location>
        <begin position="216"/>
        <end position="240"/>
    </location>
</feature>
<dbReference type="CDD" id="cd17489">
    <property type="entry name" value="MFS_YfcJ_like"/>
    <property type="match status" value="1"/>
</dbReference>
<feature type="transmembrane region" description="Helical" evidence="5">
    <location>
        <begin position="252"/>
        <end position="272"/>
    </location>
</feature>
<feature type="transmembrane region" description="Helical" evidence="5">
    <location>
        <begin position="148"/>
        <end position="168"/>
    </location>
</feature>
<keyword evidence="3 5" id="KW-1133">Transmembrane helix</keyword>
<feature type="transmembrane region" description="Helical" evidence="5">
    <location>
        <begin position="284"/>
        <end position="302"/>
    </location>
</feature>
<organism evidence="7 8">
    <name type="scientific">Citricoccus muralis</name>
    <dbReference type="NCBI Taxonomy" id="169134"/>
    <lineage>
        <taxon>Bacteria</taxon>
        <taxon>Bacillati</taxon>
        <taxon>Actinomycetota</taxon>
        <taxon>Actinomycetes</taxon>
        <taxon>Micrococcales</taxon>
        <taxon>Micrococcaceae</taxon>
        <taxon>Citricoccus</taxon>
    </lineage>
</organism>
<proteinExistence type="predicted"/>
<dbReference type="RefSeq" id="WP_278158052.1">
    <property type="nucleotide sequence ID" value="NZ_CP121252.1"/>
</dbReference>
<feature type="transmembrane region" description="Helical" evidence="5">
    <location>
        <begin position="115"/>
        <end position="136"/>
    </location>
</feature>
<dbReference type="InterPro" id="IPR020846">
    <property type="entry name" value="MFS_dom"/>
</dbReference>
<feature type="transmembrane region" description="Helical" evidence="5">
    <location>
        <begin position="374"/>
        <end position="392"/>
    </location>
</feature>
<dbReference type="InterPro" id="IPR036259">
    <property type="entry name" value="MFS_trans_sf"/>
</dbReference>